<accession>A0A381XMV9</accession>
<reference evidence="1" key="1">
    <citation type="submission" date="2018-05" db="EMBL/GenBank/DDBJ databases">
        <authorList>
            <person name="Lanie J.A."/>
            <person name="Ng W.-L."/>
            <person name="Kazmierczak K.M."/>
            <person name="Andrzejewski T.M."/>
            <person name="Davidsen T.M."/>
            <person name="Wayne K.J."/>
            <person name="Tettelin H."/>
            <person name="Glass J.I."/>
            <person name="Rusch D."/>
            <person name="Podicherti R."/>
            <person name="Tsui H.-C.T."/>
            <person name="Winkler M.E."/>
        </authorList>
    </citation>
    <scope>NUCLEOTIDE SEQUENCE</scope>
</reference>
<organism evidence="1">
    <name type="scientific">marine metagenome</name>
    <dbReference type="NCBI Taxonomy" id="408172"/>
    <lineage>
        <taxon>unclassified sequences</taxon>
        <taxon>metagenomes</taxon>
        <taxon>ecological metagenomes</taxon>
    </lineage>
</organism>
<gene>
    <name evidence="1" type="ORF">METZ01_LOCUS118949</name>
</gene>
<feature type="non-terminal residue" evidence="1">
    <location>
        <position position="91"/>
    </location>
</feature>
<dbReference type="AlphaFoldDB" id="A0A381XMV9"/>
<dbReference type="GO" id="GO:0016491">
    <property type="term" value="F:oxidoreductase activity"/>
    <property type="evidence" value="ECO:0007669"/>
    <property type="project" value="InterPro"/>
</dbReference>
<dbReference type="SUPFAM" id="SSF53720">
    <property type="entry name" value="ALDH-like"/>
    <property type="match status" value="1"/>
</dbReference>
<name>A0A381XMV9_9ZZZZ</name>
<proteinExistence type="predicted"/>
<sequence length="91" mass="10415">MPNCSANALQIGLIARPALFIRRRRSYYPSRDTRKEAICVTTINKVRNPYTGEYDHEFLEPNGSQIKAVAQRLRKHQTTWAAKSLAERVAV</sequence>
<dbReference type="InterPro" id="IPR016161">
    <property type="entry name" value="Ald_DH/histidinol_DH"/>
</dbReference>
<evidence type="ECO:0000313" key="1">
    <source>
        <dbReference type="EMBL" id="SVA66095.1"/>
    </source>
</evidence>
<dbReference type="EMBL" id="UINC01015751">
    <property type="protein sequence ID" value="SVA66095.1"/>
    <property type="molecule type" value="Genomic_DNA"/>
</dbReference>
<protein>
    <submittedName>
        <fullName evidence="1">Uncharacterized protein</fullName>
    </submittedName>
</protein>